<proteinExistence type="predicted"/>
<reference evidence="2 3" key="1">
    <citation type="submission" date="2020-07" db="EMBL/GenBank/DDBJ databases">
        <title>Complete genome and description of Corynebacterium incognita strain Marseille-Q3630 sp. nov.</title>
        <authorList>
            <person name="Boxberger M."/>
        </authorList>
    </citation>
    <scope>NUCLEOTIDE SEQUENCE [LARGE SCALE GENOMIC DNA]</scope>
    <source>
        <strain evidence="2 3">Marseille-Q3630</strain>
    </source>
</reference>
<accession>A0A7G7CQT0</accession>
<protein>
    <submittedName>
        <fullName evidence="2">Uncharacterized protein</fullName>
    </submittedName>
</protein>
<dbReference type="RefSeq" id="WP_185176320.1">
    <property type="nucleotide sequence ID" value="NZ_CP059404.1"/>
</dbReference>
<organism evidence="2 3">
    <name type="scientific">Corynebacterium incognita</name>
    <dbReference type="NCBI Taxonomy" id="2754725"/>
    <lineage>
        <taxon>Bacteria</taxon>
        <taxon>Bacillati</taxon>
        <taxon>Actinomycetota</taxon>
        <taxon>Actinomycetes</taxon>
        <taxon>Mycobacteriales</taxon>
        <taxon>Corynebacteriaceae</taxon>
        <taxon>Corynebacterium</taxon>
    </lineage>
</organism>
<dbReference type="AlphaFoldDB" id="A0A7G7CQT0"/>
<name>A0A7G7CQT0_9CORY</name>
<dbReference type="Proteomes" id="UP000515743">
    <property type="component" value="Chromosome"/>
</dbReference>
<feature type="region of interest" description="Disordered" evidence="1">
    <location>
        <begin position="1"/>
        <end position="33"/>
    </location>
</feature>
<dbReference type="EMBL" id="CP059404">
    <property type="protein sequence ID" value="QNE89946.1"/>
    <property type="molecule type" value="Genomic_DNA"/>
</dbReference>
<evidence type="ECO:0000313" key="3">
    <source>
        <dbReference type="Proteomes" id="UP000515743"/>
    </source>
</evidence>
<dbReference type="KEGG" id="cik:H0194_02625"/>
<sequence length="244" mass="26129">MDAVLDLTVGRGSTSRHSGLRDVSAYSPSGQEPAAIHPYSRSGRFLAVKPADAVEFNLAPRLSRAALDAVVDGTDSTGDAAEDFRRDFAVATGAIDPRSGDPATAGMAIAESFRAIYPALVNKLSFTEDYADFGDYMSTLDRVIYGLPIVNARILIQLFDAGIVTTDTTVEHDSDFTVDAIIPPAATPPLKTLRNARLAPDSNLAAAGRVTEGWIHGNDTLTRDYHEVIPNWAFSVYSRATSPL</sequence>
<gene>
    <name evidence="2" type="ORF">H0194_02625</name>
</gene>
<evidence type="ECO:0000256" key="1">
    <source>
        <dbReference type="SAM" id="MobiDB-lite"/>
    </source>
</evidence>
<keyword evidence="3" id="KW-1185">Reference proteome</keyword>
<evidence type="ECO:0000313" key="2">
    <source>
        <dbReference type="EMBL" id="QNE89946.1"/>
    </source>
</evidence>